<keyword evidence="14" id="KW-0449">Lipoprotein</keyword>
<evidence type="ECO:0000256" key="14">
    <source>
        <dbReference type="ARBA" id="ARBA00023288"/>
    </source>
</evidence>
<dbReference type="Gene3D" id="3.30.1950.10">
    <property type="entry name" value="wza like domain"/>
    <property type="match status" value="1"/>
</dbReference>
<keyword evidence="5" id="KW-0762">Sugar transport</keyword>
<evidence type="ECO:0000259" key="17">
    <source>
        <dbReference type="Pfam" id="PF02563"/>
    </source>
</evidence>
<dbReference type="RefSeq" id="WP_263710498.1">
    <property type="nucleotide sequence ID" value="NZ_JAOWKX010000001.1"/>
</dbReference>
<evidence type="ECO:0000256" key="16">
    <source>
        <dbReference type="SAM" id="SignalP"/>
    </source>
</evidence>
<dbReference type="PANTHER" id="PTHR33619">
    <property type="entry name" value="POLYSACCHARIDE EXPORT PROTEIN GFCE-RELATED"/>
    <property type="match status" value="1"/>
</dbReference>
<keyword evidence="10" id="KW-0626">Porin</keyword>
<feature type="domain" description="Soluble ligand binding" evidence="18">
    <location>
        <begin position="568"/>
        <end position="604"/>
    </location>
</feature>
<evidence type="ECO:0000256" key="6">
    <source>
        <dbReference type="ARBA" id="ARBA00022692"/>
    </source>
</evidence>
<evidence type="ECO:0000256" key="7">
    <source>
        <dbReference type="ARBA" id="ARBA00022729"/>
    </source>
</evidence>
<accession>A0ABT3A3S0</accession>
<keyword evidence="6" id="KW-0812">Transmembrane</keyword>
<feature type="domain" description="Soluble ligand binding" evidence="18">
    <location>
        <begin position="291"/>
        <end position="335"/>
    </location>
</feature>
<dbReference type="EMBL" id="JAOWKX010000001">
    <property type="protein sequence ID" value="MCV2883298.1"/>
    <property type="molecule type" value="Genomic_DNA"/>
</dbReference>
<dbReference type="Pfam" id="PF02563">
    <property type="entry name" value="Poly_export"/>
    <property type="match status" value="1"/>
</dbReference>
<evidence type="ECO:0000259" key="19">
    <source>
        <dbReference type="Pfam" id="PF22461"/>
    </source>
</evidence>
<feature type="domain" description="Polysaccharide export protein N-terminal" evidence="17">
    <location>
        <begin position="127"/>
        <end position="200"/>
    </location>
</feature>
<keyword evidence="7 16" id="KW-0732">Signal</keyword>
<evidence type="ECO:0000256" key="12">
    <source>
        <dbReference type="ARBA" id="ARBA00023139"/>
    </source>
</evidence>
<organism evidence="20 21">
    <name type="scientific">Fluctibacter corallii</name>
    <dbReference type="NCBI Taxonomy" id="2984329"/>
    <lineage>
        <taxon>Bacteria</taxon>
        <taxon>Pseudomonadati</taxon>
        <taxon>Pseudomonadota</taxon>
        <taxon>Gammaproteobacteria</taxon>
        <taxon>Alteromonadales</taxon>
        <taxon>Alteromonadaceae</taxon>
        <taxon>Fluctibacter</taxon>
    </lineage>
</organism>
<keyword evidence="12" id="KW-0564">Palmitate</keyword>
<dbReference type="InterPro" id="IPR054765">
    <property type="entry name" value="SLBB_dom"/>
</dbReference>
<feature type="domain" description="SLBB" evidence="19">
    <location>
        <begin position="207"/>
        <end position="284"/>
    </location>
</feature>
<dbReference type="Pfam" id="PF10531">
    <property type="entry name" value="SLBB"/>
    <property type="match status" value="3"/>
</dbReference>
<comment type="subcellular location">
    <subcellularLocation>
        <location evidence="1">Cell outer membrane</location>
        <topology evidence="1">Multi-pass membrane protein</topology>
    </subcellularLocation>
</comment>
<gene>
    <name evidence="20" type="ORF">OE749_01135</name>
</gene>
<keyword evidence="21" id="KW-1185">Reference proteome</keyword>
<keyword evidence="13" id="KW-0998">Cell outer membrane</keyword>
<sequence>MSNFMSRFISFVAVTLMTISASSFAQTPTPQQIEQFKKLPRAQQQQIARQFGIDLDSINSLGGMSQDAQLTQESITYPRGTSFDEFGNPVEPNELNKEEKEGELSLYGIDLFAHEPMTFTPIDDLPVPLDYRIGPGDQLMVQLFGKENAEYELVVNRDGKIVVPKLGPISVASQTFEDVQALIKNKMQQQIIGVEVSVSLGNLRTMRVYVMGEAYKPGAYNVSSLSTITHALFASGGVSEIASLRNIQLKRNGKLVTTFDLYDLLNHGDSSDDVQLQAGDVVFIPPVKDTVTIDGQVRRPAIYELKGEKTLNEAIALAGGKLPEGYGEAISIKRFINGVQLQVTADLTDSASTVRSGDEIRVPKVTPYVSQSVSLIGAVARPGKYEWKNGLRIGDLLGNLHRDVLEDADLSYVLILREYNRNRDIRALQTDLTDVVEGVEEANLPLQMNDTILVFSRVESELLGDVNLQELAYIEEEIEERQKKLWEKHIEDKQFWESVGLNPKEISEVEEVSTLTQLQDKTSVELSVDERNRVLQYKDATYFSRKRMLSPVIAKLKEQARFGEPLQIVEVAGEVKNPGLYPLTENADVNALIKAAGGLTESTYPLKSEITRTVISNDGVAEVAHIGFSPGKVVAGEQVIELKSKDRVNLFSVPSWQEELKVKIMGEVEFPGEYTIRRGETLSDLVARAGGLTSYGNPNAAVFTRESLKEQERKNLRSLAEELRKQIASESLRRKSGAGAMVSYDEAKKLLNDLTKTEAVGRLVIDFESVIKGNESADVALENGDVLYVPGETQSVNVIGEVYVPTSHLYTAGLNYEDYIARSGGFRSLADEGNTYIIRANGQVDIPDRDGGFWFSGDSAAGEIRPGDTIVVPFDSDNVDNMSLWANATQIVYQLAVAVAAIGSL</sequence>
<dbReference type="PANTHER" id="PTHR33619:SF3">
    <property type="entry name" value="POLYSACCHARIDE EXPORT PROTEIN GFCE-RELATED"/>
    <property type="match status" value="1"/>
</dbReference>
<dbReference type="InterPro" id="IPR019554">
    <property type="entry name" value="Soluble_ligand-bd"/>
</dbReference>
<comment type="similarity">
    <text evidence="2">Belongs to the BexD/CtrA/VexA family.</text>
</comment>
<evidence type="ECO:0000256" key="8">
    <source>
        <dbReference type="ARBA" id="ARBA00023047"/>
    </source>
</evidence>
<dbReference type="InterPro" id="IPR003715">
    <property type="entry name" value="Poly_export_N"/>
</dbReference>
<feature type="chain" id="PRO_5046035448" evidence="16">
    <location>
        <begin position="26"/>
        <end position="905"/>
    </location>
</feature>
<proteinExistence type="inferred from homology"/>
<evidence type="ECO:0000259" key="18">
    <source>
        <dbReference type="Pfam" id="PF10531"/>
    </source>
</evidence>
<keyword evidence="8" id="KW-0625">Polysaccharide transport</keyword>
<feature type="domain" description="Soluble ligand binding" evidence="18">
    <location>
        <begin position="661"/>
        <end position="699"/>
    </location>
</feature>
<dbReference type="Gene3D" id="3.10.560.10">
    <property type="entry name" value="Outer membrane lipoprotein wza domain like"/>
    <property type="match status" value="6"/>
</dbReference>
<evidence type="ECO:0000256" key="2">
    <source>
        <dbReference type="ARBA" id="ARBA00009450"/>
    </source>
</evidence>
<dbReference type="InterPro" id="IPR049712">
    <property type="entry name" value="Poly_export"/>
</dbReference>
<reference evidence="20 21" key="1">
    <citation type="submission" date="2022-10" db="EMBL/GenBank/DDBJ databases">
        <title>Aestuariibacter sp. AA17 isolated from Montipora capitata coral fragment.</title>
        <authorList>
            <person name="Emsley S.A."/>
            <person name="Pfannmuller K.M."/>
            <person name="Loughran R.M."/>
            <person name="Shlafstein M."/>
            <person name="Papke E."/>
            <person name="Saw J.H."/>
            <person name="Ushijima B."/>
            <person name="Videau P."/>
        </authorList>
    </citation>
    <scope>NUCLEOTIDE SEQUENCE [LARGE SCALE GENOMIC DNA]</scope>
    <source>
        <strain evidence="20 21">AA17</strain>
    </source>
</reference>
<comment type="caution">
    <text evidence="20">The sequence shown here is derived from an EMBL/GenBank/DDBJ whole genome shotgun (WGS) entry which is preliminary data.</text>
</comment>
<dbReference type="Pfam" id="PF22461">
    <property type="entry name" value="SLBB_2"/>
    <property type="match status" value="1"/>
</dbReference>
<evidence type="ECO:0000313" key="20">
    <source>
        <dbReference type="EMBL" id="MCV2883298.1"/>
    </source>
</evidence>
<keyword evidence="15" id="KW-0175">Coiled coil</keyword>
<evidence type="ECO:0000256" key="11">
    <source>
        <dbReference type="ARBA" id="ARBA00023136"/>
    </source>
</evidence>
<evidence type="ECO:0000256" key="9">
    <source>
        <dbReference type="ARBA" id="ARBA00023065"/>
    </source>
</evidence>
<evidence type="ECO:0000256" key="5">
    <source>
        <dbReference type="ARBA" id="ARBA00022597"/>
    </source>
</evidence>
<evidence type="ECO:0000256" key="13">
    <source>
        <dbReference type="ARBA" id="ARBA00023237"/>
    </source>
</evidence>
<feature type="signal peptide" evidence="16">
    <location>
        <begin position="1"/>
        <end position="25"/>
    </location>
</feature>
<keyword evidence="11" id="KW-0472">Membrane</keyword>
<feature type="coiled-coil region" evidence="15">
    <location>
        <begin position="706"/>
        <end position="733"/>
    </location>
</feature>
<evidence type="ECO:0000256" key="3">
    <source>
        <dbReference type="ARBA" id="ARBA00022448"/>
    </source>
</evidence>
<keyword evidence="9" id="KW-0406">Ion transport</keyword>
<evidence type="ECO:0000256" key="15">
    <source>
        <dbReference type="SAM" id="Coils"/>
    </source>
</evidence>
<evidence type="ECO:0000256" key="1">
    <source>
        <dbReference type="ARBA" id="ARBA00004571"/>
    </source>
</evidence>
<keyword evidence="4" id="KW-1134">Transmembrane beta strand</keyword>
<keyword evidence="3" id="KW-0813">Transport</keyword>
<evidence type="ECO:0000313" key="21">
    <source>
        <dbReference type="Proteomes" id="UP001652504"/>
    </source>
</evidence>
<evidence type="ECO:0000256" key="10">
    <source>
        <dbReference type="ARBA" id="ARBA00023114"/>
    </source>
</evidence>
<protein>
    <submittedName>
        <fullName evidence="20">SLBB domain-containing protein</fullName>
    </submittedName>
</protein>
<dbReference type="Proteomes" id="UP001652504">
    <property type="component" value="Unassembled WGS sequence"/>
</dbReference>
<name>A0ABT3A3S0_9ALTE</name>
<evidence type="ECO:0000256" key="4">
    <source>
        <dbReference type="ARBA" id="ARBA00022452"/>
    </source>
</evidence>